<organism evidence="4 5">
    <name type="scientific">Halovenus rubra</name>
    <dbReference type="NCBI Taxonomy" id="869890"/>
    <lineage>
        <taxon>Archaea</taxon>
        <taxon>Methanobacteriati</taxon>
        <taxon>Methanobacteriota</taxon>
        <taxon>Stenosarchaea group</taxon>
        <taxon>Halobacteria</taxon>
        <taxon>Halobacteriales</taxon>
        <taxon>Haloarculaceae</taxon>
        <taxon>Halovenus</taxon>
    </lineage>
</organism>
<sequence>MNDDDLATLLALTELQGIGDARALELFRAFETGAELQTSPQEAFEKFHYVDTDTCEKLQQLEPTVDEYRQQFRQYRSEGIEVIGIDDDRYPQTLRTYHAPLVLYAKGNLDRLGCQTVSVSGSRRINEVGQKWIRNIAREMAGEGYTIVSGGARGTDTAAHEGALDVNGATIVVLGTGVNVPYPEENADLFSNIVDADGLLLSHRPPEAEPARYAFPERNQTLSALSPGIVIVATDGSGGTTAQYEIALDQERRVFVPEASLDIQPNEGLKELRSSESTTVVSSAAAIEAEITESPPHDHRESASEEDSTNGDNQTSLDKWNN</sequence>
<accession>A0ABD5XDP4</accession>
<dbReference type="AlphaFoldDB" id="A0ABD5XDP4"/>
<feature type="compositionally biased region" description="Low complexity" evidence="2">
    <location>
        <begin position="275"/>
        <end position="294"/>
    </location>
</feature>
<feature type="region of interest" description="Disordered" evidence="2">
    <location>
        <begin position="272"/>
        <end position="322"/>
    </location>
</feature>
<dbReference type="PANTHER" id="PTHR43022">
    <property type="entry name" value="PROTEIN SMF"/>
    <property type="match status" value="1"/>
</dbReference>
<dbReference type="RefSeq" id="WP_267638737.1">
    <property type="nucleotide sequence ID" value="NZ_JAODIY010000035.1"/>
</dbReference>
<gene>
    <name evidence="4" type="ORF">ACFQJ7_10760</name>
</gene>
<dbReference type="InterPro" id="IPR057666">
    <property type="entry name" value="DrpA_SLOG"/>
</dbReference>
<feature type="domain" description="Smf/DprA SLOG" evidence="3">
    <location>
        <begin position="82"/>
        <end position="286"/>
    </location>
</feature>
<feature type="compositionally biased region" description="Polar residues" evidence="2">
    <location>
        <begin position="310"/>
        <end position="322"/>
    </location>
</feature>
<evidence type="ECO:0000259" key="3">
    <source>
        <dbReference type="Pfam" id="PF02481"/>
    </source>
</evidence>
<evidence type="ECO:0000256" key="2">
    <source>
        <dbReference type="SAM" id="MobiDB-lite"/>
    </source>
</evidence>
<dbReference type="Proteomes" id="UP001596414">
    <property type="component" value="Unassembled WGS sequence"/>
</dbReference>
<proteinExistence type="inferred from homology"/>
<dbReference type="Pfam" id="PF02481">
    <property type="entry name" value="DNA_processg_A"/>
    <property type="match status" value="1"/>
</dbReference>
<dbReference type="EMBL" id="JBHSZQ010000021">
    <property type="protein sequence ID" value="MFC7126512.1"/>
    <property type="molecule type" value="Genomic_DNA"/>
</dbReference>
<evidence type="ECO:0000313" key="5">
    <source>
        <dbReference type="Proteomes" id="UP001596414"/>
    </source>
</evidence>
<evidence type="ECO:0000313" key="4">
    <source>
        <dbReference type="EMBL" id="MFC7126512.1"/>
    </source>
</evidence>
<comment type="similarity">
    <text evidence="1">Belongs to the DprA/Smf family.</text>
</comment>
<protein>
    <submittedName>
        <fullName evidence="4">DNA-processing protein DprA</fullName>
    </submittedName>
</protein>
<dbReference type="SUPFAM" id="SSF102405">
    <property type="entry name" value="MCP/YpsA-like"/>
    <property type="match status" value="1"/>
</dbReference>
<dbReference type="InterPro" id="IPR003488">
    <property type="entry name" value="DprA"/>
</dbReference>
<reference evidence="4 5" key="1">
    <citation type="journal article" date="2014" name="Int. J. Syst. Evol. Microbiol.">
        <title>Complete genome sequence of Corynebacterium casei LMG S-19264T (=DSM 44701T), isolated from a smear-ripened cheese.</title>
        <authorList>
            <consortium name="US DOE Joint Genome Institute (JGI-PGF)"/>
            <person name="Walter F."/>
            <person name="Albersmeier A."/>
            <person name="Kalinowski J."/>
            <person name="Ruckert C."/>
        </authorList>
    </citation>
    <scope>NUCLEOTIDE SEQUENCE [LARGE SCALE GENOMIC DNA]</scope>
    <source>
        <strain evidence="4 5">CGMCC 4.7215</strain>
    </source>
</reference>
<evidence type="ECO:0000256" key="1">
    <source>
        <dbReference type="ARBA" id="ARBA00006525"/>
    </source>
</evidence>
<comment type="caution">
    <text evidence="4">The sequence shown here is derived from an EMBL/GenBank/DDBJ whole genome shotgun (WGS) entry which is preliminary data.</text>
</comment>
<name>A0ABD5XDP4_9EURY</name>
<dbReference type="Gene3D" id="3.40.50.450">
    <property type="match status" value="1"/>
</dbReference>
<dbReference type="PANTHER" id="PTHR43022:SF1">
    <property type="entry name" value="PROTEIN SMF"/>
    <property type="match status" value="1"/>
</dbReference>